<evidence type="ECO:0000259" key="5">
    <source>
        <dbReference type="Pfam" id="PF00266"/>
    </source>
</evidence>
<dbReference type="PANTHER" id="PTHR43586">
    <property type="entry name" value="CYSTEINE DESULFURASE"/>
    <property type="match status" value="1"/>
</dbReference>
<dbReference type="Gene3D" id="3.90.1150.10">
    <property type="entry name" value="Aspartate Aminotransferase, domain 1"/>
    <property type="match status" value="1"/>
</dbReference>
<accession>A0A1I4X660</accession>
<evidence type="ECO:0000256" key="2">
    <source>
        <dbReference type="ARBA" id="ARBA00022898"/>
    </source>
</evidence>
<dbReference type="PROSITE" id="PS00595">
    <property type="entry name" value="AA_TRANSFER_CLASS_5"/>
    <property type="match status" value="1"/>
</dbReference>
<dbReference type="GO" id="GO:0016829">
    <property type="term" value="F:lyase activity"/>
    <property type="evidence" value="ECO:0007669"/>
    <property type="project" value="UniProtKB-KW"/>
</dbReference>
<proteinExistence type="inferred from homology"/>
<evidence type="ECO:0000256" key="1">
    <source>
        <dbReference type="ARBA" id="ARBA00001933"/>
    </source>
</evidence>
<keyword evidence="7" id="KW-1185">Reference proteome</keyword>
<dbReference type="InterPro" id="IPR015421">
    <property type="entry name" value="PyrdxlP-dep_Trfase_major"/>
</dbReference>
<dbReference type="RefSeq" id="WP_177238409.1">
    <property type="nucleotide sequence ID" value="NZ_FOUY01000010.1"/>
</dbReference>
<dbReference type="InterPro" id="IPR000192">
    <property type="entry name" value="Aminotrans_V_dom"/>
</dbReference>
<dbReference type="STRING" id="260086.SAMN05216207_101056"/>
<reference evidence="6 7" key="1">
    <citation type="submission" date="2016-10" db="EMBL/GenBank/DDBJ databases">
        <authorList>
            <person name="de Groot N.N."/>
        </authorList>
    </citation>
    <scope>NUCLEOTIDE SEQUENCE [LARGE SCALE GENOMIC DNA]</scope>
    <source>
        <strain evidence="6 7">CGMCC 4.1877</strain>
    </source>
</reference>
<dbReference type="InterPro" id="IPR015424">
    <property type="entry name" value="PyrdxlP-dep_Trfase"/>
</dbReference>
<organism evidence="6 7">
    <name type="scientific">Pseudonocardia ammonioxydans</name>
    <dbReference type="NCBI Taxonomy" id="260086"/>
    <lineage>
        <taxon>Bacteria</taxon>
        <taxon>Bacillati</taxon>
        <taxon>Actinomycetota</taxon>
        <taxon>Actinomycetes</taxon>
        <taxon>Pseudonocardiales</taxon>
        <taxon>Pseudonocardiaceae</taxon>
        <taxon>Pseudonocardia</taxon>
    </lineage>
</organism>
<evidence type="ECO:0000313" key="7">
    <source>
        <dbReference type="Proteomes" id="UP000199614"/>
    </source>
</evidence>
<dbReference type="SUPFAM" id="SSF53383">
    <property type="entry name" value="PLP-dependent transferases"/>
    <property type="match status" value="1"/>
</dbReference>
<dbReference type="Proteomes" id="UP000199614">
    <property type="component" value="Unassembled WGS sequence"/>
</dbReference>
<gene>
    <name evidence="6" type="ORF">SAMN05216207_101056</name>
</gene>
<name>A0A1I4X660_PSUAM</name>
<dbReference type="AlphaFoldDB" id="A0A1I4X660"/>
<dbReference type="InterPro" id="IPR020578">
    <property type="entry name" value="Aminotrans_V_PyrdxlP_BS"/>
</dbReference>
<evidence type="ECO:0000256" key="4">
    <source>
        <dbReference type="RuleBase" id="RU004504"/>
    </source>
</evidence>
<dbReference type="PANTHER" id="PTHR43586:SF15">
    <property type="entry name" value="BLR3095 PROTEIN"/>
    <property type="match status" value="1"/>
</dbReference>
<comment type="similarity">
    <text evidence="3">Belongs to the class-V pyridoxal-phosphate-dependent aminotransferase family.</text>
</comment>
<evidence type="ECO:0000256" key="3">
    <source>
        <dbReference type="RuleBase" id="RU004075"/>
    </source>
</evidence>
<keyword evidence="6" id="KW-0456">Lyase</keyword>
<comment type="cofactor">
    <cofactor evidence="1 4">
        <name>pyridoxal 5'-phosphate</name>
        <dbReference type="ChEBI" id="CHEBI:597326"/>
    </cofactor>
</comment>
<dbReference type="EMBL" id="FOUY01000010">
    <property type="protein sequence ID" value="SFN20850.1"/>
    <property type="molecule type" value="Genomic_DNA"/>
</dbReference>
<dbReference type="Pfam" id="PF00266">
    <property type="entry name" value="Aminotran_5"/>
    <property type="match status" value="1"/>
</dbReference>
<evidence type="ECO:0000313" key="6">
    <source>
        <dbReference type="EMBL" id="SFN20850.1"/>
    </source>
</evidence>
<dbReference type="InterPro" id="IPR015422">
    <property type="entry name" value="PyrdxlP-dep_Trfase_small"/>
</dbReference>
<protein>
    <submittedName>
        <fullName evidence="6">Selenocysteine lyase/Cysteine desulfurase</fullName>
    </submittedName>
</protein>
<feature type="domain" description="Aminotransferase class V" evidence="5">
    <location>
        <begin position="20"/>
        <end position="326"/>
    </location>
</feature>
<dbReference type="Gene3D" id="3.40.640.10">
    <property type="entry name" value="Type I PLP-dependent aspartate aminotransferase-like (Major domain)"/>
    <property type="match status" value="1"/>
</dbReference>
<keyword evidence="2" id="KW-0663">Pyridoxal phosphate</keyword>
<sequence length="375" mass="39167">MSTFPLDERVADLYPGAAGYLDCAAVGLISTRVRDAARSVLDEHLASGIAATAGWRARAGRVRRSVAALVGGAAERVAFTQNTSTGLALVVNGTGWLPGDNVVVPEGEFPSNLYPWLALRRRGVEIRTVPAPGGFADGDRVAELVDARTRVLAVSAVQYSSGHRYDLARLAGICRRHSALFVVDGTQCVGALRVDADDTGIDVLAVSAHKWLLGPFGIGFVHLSERAMEELQPSTVGWLSVEDPFAFAPQPRLSASASRFESGTENAAGIAGLGAAADLVLELGRDRVERSVLGAADALADTLRAAGLAVHRPGPPARHSGIVLASPADGSGAALHERLRAGGVVCSLRAGGVRLAPHHFTRPDDLDRVRAALVP</sequence>